<dbReference type="InterPro" id="IPR015904">
    <property type="entry name" value="Sulphide_quinone_reductase"/>
</dbReference>
<dbReference type="SUPFAM" id="SSF51905">
    <property type="entry name" value="FAD/NAD(P)-binding domain"/>
    <property type="match status" value="2"/>
</dbReference>
<comment type="cofactor">
    <cofactor evidence="1">
        <name>FAD</name>
        <dbReference type="ChEBI" id="CHEBI:57692"/>
    </cofactor>
</comment>
<reference evidence="7 8" key="1">
    <citation type="submission" date="2016-11" db="EMBL/GenBank/DDBJ databases">
        <authorList>
            <person name="Jaros S."/>
            <person name="Januszkiewicz K."/>
            <person name="Wedrychowicz H."/>
        </authorList>
    </citation>
    <scope>NUCLEOTIDE SEQUENCE [LARGE SCALE GENOMIC DNA]</scope>
    <source>
        <strain evidence="7 8">GAS242</strain>
    </source>
</reference>
<sequence length="420" mass="46033">MDAMVQRGAAGIAEVRHAIVIVGGGASGITVAAELKRHDPGLDIAIVEPSELHWYQPGWTLVGAGVFRREQTLRREEKLIPKGVTWIRAAAAGFHPEENMIWLSDGRQIRYDFLVACPGLKVDWDAIEGLTETLGRNGVCSNYRPDTAEYTWQLIKGFRGGNALFTQPAMPIKCAGAPQKIMYLMADHLRRNRKLSSASLEFNLAGDVLFGVPFFVPPLQKAVDGYGIKVAYKHNLKAIDGPAKTALFSVTGADGKVSDVEKRFDMIHVVPPQTGLDVIRASPLANAAGWIEVDPANLRHLRYPNIFALGDATSTPNTKTAAAVRIQAPIVVANLLAAMKGEPLPKAYDGYGSCPLTVAYGKIVLAEFAYGGKVTPSFPLDPRVPRRSMWLLKTKLLPWLYWSHMFKGGEFDIPHRARGW</sequence>
<dbReference type="GO" id="GO:0070221">
    <property type="term" value="P:sulfide oxidation, using sulfide:quinone oxidoreductase"/>
    <property type="evidence" value="ECO:0007669"/>
    <property type="project" value="TreeGrafter"/>
</dbReference>
<dbReference type="RefSeq" id="WP_197687843.1">
    <property type="nucleotide sequence ID" value="NZ_LT670818.1"/>
</dbReference>
<keyword evidence="3" id="KW-0874">Quinone</keyword>
<evidence type="ECO:0000313" key="7">
    <source>
        <dbReference type="EMBL" id="SHH04160.1"/>
    </source>
</evidence>
<keyword evidence="5" id="KW-0809">Transit peptide</keyword>
<keyword evidence="6" id="KW-0560">Oxidoreductase</keyword>
<protein>
    <submittedName>
        <fullName evidence="7">Sulfide:quinone oxidoreductase</fullName>
    </submittedName>
</protein>
<dbReference type="EMBL" id="LT670818">
    <property type="protein sequence ID" value="SHH04160.1"/>
    <property type="molecule type" value="Genomic_DNA"/>
</dbReference>
<evidence type="ECO:0000256" key="2">
    <source>
        <dbReference type="ARBA" id="ARBA00022630"/>
    </source>
</evidence>
<dbReference type="Gene3D" id="3.50.50.60">
    <property type="entry name" value="FAD/NAD(P)-binding domain"/>
    <property type="match status" value="2"/>
</dbReference>
<name>A0A1M5PR37_9BRAD</name>
<proteinExistence type="predicted"/>
<dbReference type="AlphaFoldDB" id="A0A1M5PR37"/>
<evidence type="ECO:0000256" key="1">
    <source>
        <dbReference type="ARBA" id="ARBA00001974"/>
    </source>
</evidence>
<dbReference type="GO" id="GO:0048038">
    <property type="term" value="F:quinone binding"/>
    <property type="evidence" value="ECO:0007669"/>
    <property type="project" value="UniProtKB-KW"/>
</dbReference>
<organism evidence="7 8">
    <name type="scientific">Bradyrhizobium erythrophlei</name>
    <dbReference type="NCBI Taxonomy" id="1437360"/>
    <lineage>
        <taxon>Bacteria</taxon>
        <taxon>Pseudomonadati</taxon>
        <taxon>Pseudomonadota</taxon>
        <taxon>Alphaproteobacteria</taxon>
        <taxon>Hyphomicrobiales</taxon>
        <taxon>Nitrobacteraceae</taxon>
        <taxon>Bradyrhizobium</taxon>
    </lineage>
</organism>
<dbReference type="PANTHER" id="PTHR10632">
    <property type="entry name" value="SULFIDE:QUINONE OXIDOREDUCTASE"/>
    <property type="match status" value="1"/>
</dbReference>
<evidence type="ECO:0000256" key="5">
    <source>
        <dbReference type="ARBA" id="ARBA00022946"/>
    </source>
</evidence>
<gene>
    <name evidence="7" type="ORF">SAMN05444169_5412</name>
</gene>
<dbReference type="GO" id="GO:0070224">
    <property type="term" value="F:sulfide:quinone oxidoreductase activity"/>
    <property type="evidence" value="ECO:0007669"/>
    <property type="project" value="TreeGrafter"/>
</dbReference>
<dbReference type="InterPro" id="IPR036188">
    <property type="entry name" value="FAD/NAD-bd_sf"/>
</dbReference>
<evidence type="ECO:0000256" key="3">
    <source>
        <dbReference type="ARBA" id="ARBA00022719"/>
    </source>
</evidence>
<dbReference type="FunFam" id="3.50.50.60:FF:000034">
    <property type="entry name" value="sulfide:quinone oxidoreductase, mitochondrial"/>
    <property type="match status" value="1"/>
</dbReference>
<keyword evidence="2" id="KW-0285">Flavoprotein</keyword>
<dbReference type="Proteomes" id="UP000190675">
    <property type="component" value="Chromosome I"/>
</dbReference>
<keyword evidence="4" id="KW-0274">FAD</keyword>
<dbReference type="PANTHER" id="PTHR10632:SF2">
    <property type="entry name" value="SULFIDE:QUINONE OXIDOREDUCTASE, MITOCHONDRIAL"/>
    <property type="match status" value="1"/>
</dbReference>
<evidence type="ECO:0000256" key="4">
    <source>
        <dbReference type="ARBA" id="ARBA00022827"/>
    </source>
</evidence>
<dbReference type="GO" id="GO:0071949">
    <property type="term" value="F:FAD binding"/>
    <property type="evidence" value="ECO:0007669"/>
    <property type="project" value="TreeGrafter"/>
</dbReference>
<accession>A0A1M5PR37</accession>
<evidence type="ECO:0000256" key="6">
    <source>
        <dbReference type="ARBA" id="ARBA00023002"/>
    </source>
</evidence>
<evidence type="ECO:0000313" key="8">
    <source>
        <dbReference type="Proteomes" id="UP000190675"/>
    </source>
</evidence>